<reference evidence="1" key="2">
    <citation type="submission" date="2025-08" db="UniProtKB">
        <authorList>
            <consortium name="Ensembl"/>
        </authorList>
    </citation>
    <scope>IDENTIFICATION</scope>
</reference>
<name>A0A8C8W5C0_PERMB</name>
<dbReference type="Ensembl" id="ENSPEMT00000034302.1">
    <property type="protein sequence ID" value="ENSPEMP00000035968.1"/>
    <property type="gene ID" value="ENSPEMG00000024339.1"/>
</dbReference>
<reference evidence="1" key="3">
    <citation type="submission" date="2025-09" db="UniProtKB">
        <authorList>
            <consortium name="Ensembl"/>
        </authorList>
    </citation>
    <scope>IDENTIFICATION</scope>
</reference>
<dbReference type="Proteomes" id="UP000694547">
    <property type="component" value="Chromosome 1"/>
</dbReference>
<organism evidence="1 2">
    <name type="scientific">Peromyscus maniculatus bairdii</name>
    <name type="common">Prairie deer mouse</name>
    <dbReference type="NCBI Taxonomy" id="230844"/>
    <lineage>
        <taxon>Eukaryota</taxon>
        <taxon>Metazoa</taxon>
        <taxon>Chordata</taxon>
        <taxon>Craniata</taxon>
        <taxon>Vertebrata</taxon>
        <taxon>Euteleostomi</taxon>
        <taxon>Mammalia</taxon>
        <taxon>Eutheria</taxon>
        <taxon>Euarchontoglires</taxon>
        <taxon>Glires</taxon>
        <taxon>Rodentia</taxon>
        <taxon>Myomorpha</taxon>
        <taxon>Muroidea</taxon>
        <taxon>Cricetidae</taxon>
        <taxon>Neotominae</taxon>
        <taxon>Peromyscus</taxon>
    </lineage>
</organism>
<evidence type="ECO:0000313" key="1">
    <source>
        <dbReference type="Ensembl" id="ENSPEMP00000035968.1"/>
    </source>
</evidence>
<dbReference type="AlphaFoldDB" id="A0A8C8W5C0"/>
<keyword evidence="2" id="KW-1185">Reference proteome</keyword>
<evidence type="ECO:0000313" key="2">
    <source>
        <dbReference type="Proteomes" id="UP000694547"/>
    </source>
</evidence>
<dbReference type="GeneTree" id="ENSGT00960000192808"/>
<accession>A0A8C8W5C0</accession>
<protein>
    <submittedName>
        <fullName evidence="1">Uncharacterized protein</fullName>
    </submittedName>
</protein>
<proteinExistence type="predicted"/>
<sequence>MAPNTMWSILSRLSSEAPSSDDTAMSVMLWGRKRKARRRSGNGAKFPGACRLFLHFRLRAEIRLCAPPPPGL</sequence>
<reference evidence="1 2" key="1">
    <citation type="submission" date="2018-10" db="EMBL/GenBank/DDBJ databases">
        <title>Improved assembly of the deer mouse Peromyscus maniculatus genome.</title>
        <authorList>
            <person name="Lassance J.-M."/>
            <person name="Hoekstra H.E."/>
        </authorList>
    </citation>
    <scope>NUCLEOTIDE SEQUENCE [LARGE SCALE GENOMIC DNA]</scope>
</reference>